<dbReference type="PANTHER" id="PTHR11999:SF70">
    <property type="entry name" value="MIP05841P"/>
    <property type="match status" value="1"/>
</dbReference>
<dbReference type="OrthoDB" id="3335676at2"/>
<keyword evidence="4 6" id="KW-0663">Pyridoxal phosphate</keyword>
<dbReference type="GO" id="GO:0006520">
    <property type="term" value="P:amino acid metabolic process"/>
    <property type="evidence" value="ECO:0007669"/>
    <property type="project" value="InterPro"/>
</dbReference>
<dbReference type="InterPro" id="IPR015424">
    <property type="entry name" value="PyrdxlP-dep_Trfase"/>
</dbReference>
<evidence type="ECO:0000256" key="1">
    <source>
        <dbReference type="ARBA" id="ARBA00001933"/>
    </source>
</evidence>
<protein>
    <submittedName>
        <fullName evidence="9">Glutamate decarboxylase</fullName>
    </submittedName>
</protein>
<dbReference type="InterPro" id="IPR002129">
    <property type="entry name" value="PyrdxlP-dep_de-COase"/>
</dbReference>
<organism evidence="9 10">
    <name type="scientific">Nocardia terpenica</name>
    <dbReference type="NCBI Taxonomy" id="455432"/>
    <lineage>
        <taxon>Bacteria</taxon>
        <taxon>Bacillati</taxon>
        <taxon>Actinomycetota</taxon>
        <taxon>Actinomycetes</taxon>
        <taxon>Mycobacteriales</taxon>
        <taxon>Nocardiaceae</taxon>
        <taxon>Nocardia</taxon>
    </lineage>
</organism>
<dbReference type="Gene3D" id="3.40.640.10">
    <property type="entry name" value="Type I PLP-dependent aspartate aminotransferase-like (Major domain)"/>
    <property type="match status" value="1"/>
</dbReference>
<name>A0A164ISR3_9NOCA</name>
<evidence type="ECO:0000256" key="8">
    <source>
        <dbReference type="SAM" id="MobiDB-lite"/>
    </source>
</evidence>
<evidence type="ECO:0000313" key="9">
    <source>
        <dbReference type="EMBL" id="KZM69715.1"/>
    </source>
</evidence>
<dbReference type="STRING" id="455432.AWN90_07630"/>
<dbReference type="Proteomes" id="UP000076512">
    <property type="component" value="Unassembled WGS sequence"/>
</dbReference>
<keyword evidence="5 7" id="KW-0456">Lyase</keyword>
<comment type="similarity">
    <text evidence="2 7">Belongs to the group II decarboxylase family.</text>
</comment>
<feature type="modified residue" description="N6-(pyridoxal phosphate)lysine" evidence="6">
    <location>
        <position position="271"/>
    </location>
</feature>
<gene>
    <name evidence="9" type="ORF">AWN90_07630</name>
</gene>
<dbReference type="PANTHER" id="PTHR11999">
    <property type="entry name" value="GROUP II PYRIDOXAL-5-PHOSPHATE DECARBOXYLASE"/>
    <property type="match status" value="1"/>
</dbReference>
<dbReference type="GO" id="GO:0030170">
    <property type="term" value="F:pyridoxal phosphate binding"/>
    <property type="evidence" value="ECO:0007669"/>
    <property type="project" value="InterPro"/>
</dbReference>
<evidence type="ECO:0000256" key="7">
    <source>
        <dbReference type="RuleBase" id="RU000382"/>
    </source>
</evidence>
<evidence type="ECO:0000313" key="10">
    <source>
        <dbReference type="Proteomes" id="UP000076512"/>
    </source>
</evidence>
<dbReference type="GO" id="GO:0004058">
    <property type="term" value="F:aromatic-L-amino-acid decarboxylase activity"/>
    <property type="evidence" value="ECO:0007669"/>
    <property type="project" value="UniProtKB-ARBA"/>
</dbReference>
<keyword evidence="10" id="KW-1185">Reference proteome</keyword>
<comment type="cofactor">
    <cofactor evidence="1 6 7">
        <name>pyridoxal 5'-phosphate</name>
        <dbReference type="ChEBI" id="CHEBI:597326"/>
    </cofactor>
</comment>
<dbReference type="SUPFAM" id="SSF53383">
    <property type="entry name" value="PLP-dependent transferases"/>
    <property type="match status" value="1"/>
</dbReference>
<dbReference type="InterPro" id="IPR021115">
    <property type="entry name" value="Pyridoxal-P_BS"/>
</dbReference>
<dbReference type="AlphaFoldDB" id="A0A164ISR3"/>
<dbReference type="Gene3D" id="3.90.1150.10">
    <property type="entry name" value="Aspartate Aminotransferase, domain 1"/>
    <property type="match status" value="1"/>
</dbReference>
<dbReference type="PRINTS" id="PR00800">
    <property type="entry name" value="YHDCRBOXLASE"/>
</dbReference>
<dbReference type="EMBL" id="LWGR01000019">
    <property type="protein sequence ID" value="KZM69715.1"/>
    <property type="molecule type" value="Genomic_DNA"/>
</dbReference>
<dbReference type="InterPro" id="IPR015421">
    <property type="entry name" value="PyrdxlP-dep_Trfase_major"/>
</dbReference>
<dbReference type="Pfam" id="PF00282">
    <property type="entry name" value="Pyridoxal_deC"/>
    <property type="match status" value="1"/>
</dbReference>
<feature type="region of interest" description="Disordered" evidence="8">
    <location>
        <begin position="1"/>
        <end position="20"/>
    </location>
</feature>
<dbReference type="GO" id="GO:0019752">
    <property type="term" value="P:carboxylic acid metabolic process"/>
    <property type="evidence" value="ECO:0007669"/>
    <property type="project" value="InterPro"/>
</dbReference>
<dbReference type="InterPro" id="IPR010977">
    <property type="entry name" value="Aromatic_deC"/>
</dbReference>
<keyword evidence="3" id="KW-0210">Decarboxylase</keyword>
<sequence length="437" mass="46840">MLSTVRRRMANGPLPLGSPGGQAELKKALDGVIGPVGRDPRDVLRIYEEVLEPTFVAMDNPTFLAFFQGAPSQAATLFDMLVSSVALRGVTWLGASGAVAAENQVLDLLAARAGLPDTAGGCFLSGGSAANLSALVVARDTARRRLGLDDSRQVDIIVSDQAHPSVLHAIRIIGARPIVVTTPSCRLTAAGLETALRERVVAPAAVIATAGTPNAGLVDDLAAIADVASRSGIWFHVDAAYGGGAALFDPDSRAVFAGIERADSLVVDPHKWLFSPYDCSALIYRRPQSARAVHTQRAAYFDVIHDAEHLEWNPSDFAYHSTRRPRGLPLWFALAVYGTAAFEDAVRTSLRTARELAALVESTPYLESVLPPELSVVLVRRKGWSPRDYQLWSAGLLERQEGFVAPTIWAGETVARFAILNPRTSVDMLEKIVASMA</sequence>
<evidence type="ECO:0000256" key="6">
    <source>
        <dbReference type="PIRSR" id="PIRSR602129-50"/>
    </source>
</evidence>
<comment type="caution">
    <text evidence="9">The sequence shown here is derived from an EMBL/GenBank/DDBJ whole genome shotgun (WGS) entry which is preliminary data.</text>
</comment>
<evidence type="ECO:0000256" key="5">
    <source>
        <dbReference type="ARBA" id="ARBA00023239"/>
    </source>
</evidence>
<evidence type="ECO:0000256" key="2">
    <source>
        <dbReference type="ARBA" id="ARBA00009533"/>
    </source>
</evidence>
<accession>A0A164ISR3</accession>
<evidence type="ECO:0000256" key="3">
    <source>
        <dbReference type="ARBA" id="ARBA00022793"/>
    </source>
</evidence>
<reference evidence="9 10" key="1">
    <citation type="submission" date="2016-04" db="EMBL/GenBank/DDBJ databases">
        <authorList>
            <person name="Evans L.H."/>
            <person name="Alamgir A."/>
            <person name="Owens N."/>
            <person name="Weber N.D."/>
            <person name="Virtaneva K."/>
            <person name="Barbian K."/>
            <person name="Babar A."/>
            <person name="Rosenke K."/>
        </authorList>
    </citation>
    <scope>NUCLEOTIDE SEQUENCE [LARGE SCALE GENOMIC DNA]</scope>
    <source>
        <strain evidence="9 10">IFM 0406</strain>
    </source>
</reference>
<evidence type="ECO:0000256" key="4">
    <source>
        <dbReference type="ARBA" id="ARBA00022898"/>
    </source>
</evidence>
<dbReference type="PROSITE" id="PS00392">
    <property type="entry name" value="DDC_GAD_HDC_YDC"/>
    <property type="match status" value="1"/>
</dbReference>
<proteinExistence type="inferred from homology"/>
<dbReference type="InterPro" id="IPR015422">
    <property type="entry name" value="PyrdxlP-dep_Trfase_small"/>
</dbReference>